<dbReference type="GeneID" id="54588869"/>
<feature type="transmembrane region" description="Helical" evidence="1">
    <location>
        <begin position="75"/>
        <end position="94"/>
    </location>
</feature>
<protein>
    <submittedName>
        <fullName evidence="2">Uncharacterized protein</fullName>
    </submittedName>
</protein>
<accession>A0A6A6IDK7</accession>
<reference evidence="2" key="1">
    <citation type="journal article" date="2020" name="Stud. Mycol.">
        <title>101 Dothideomycetes genomes: a test case for predicting lifestyles and emergence of pathogens.</title>
        <authorList>
            <person name="Haridas S."/>
            <person name="Albert R."/>
            <person name="Binder M."/>
            <person name="Bloem J."/>
            <person name="Labutti K."/>
            <person name="Salamov A."/>
            <person name="Andreopoulos B."/>
            <person name="Baker S."/>
            <person name="Barry K."/>
            <person name="Bills G."/>
            <person name="Bluhm B."/>
            <person name="Cannon C."/>
            <person name="Castanera R."/>
            <person name="Culley D."/>
            <person name="Daum C."/>
            <person name="Ezra D."/>
            <person name="Gonzalez J."/>
            <person name="Henrissat B."/>
            <person name="Kuo A."/>
            <person name="Liang C."/>
            <person name="Lipzen A."/>
            <person name="Lutzoni F."/>
            <person name="Magnuson J."/>
            <person name="Mondo S."/>
            <person name="Nolan M."/>
            <person name="Ohm R."/>
            <person name="Pangilinan J."/>
            <person name="Park H.-J."/>
            <person name="Ramirez L."/>
            <person name="Alfaro M."/>
            <person name="Sun H."/>
            <person name="Tritt A."/>
            <person name="Yoshinaga Y."/>
            <person name="Zwiers L.-H."/>
            <person name="Turgeon B."/>
            <person name="Goodwin S."/>
            <person name="Spatafora J."/>
            <person name="Crous P."/>
            <person name="Grigoriev I."/>
        </authorList>
    </citation>
    <scope>NUCLEOTIDE SEQUENCE</scope>
    <source>
        <strain evidence="2">CBS 122368</strain>
    </source>
</reference>
<evidence type="ECO:0000313" key="2">
    <source>
        <dbReference type="EMBL" id="KAF2248655.1"/>
    </source>
</evidence>
<dbReference type="OrthoDB" id="3797647at2759"/>
<sequence>MGQRLNDIMRDCPAITVENTQFLLNQHNALPRLADSFAPRKENCSNIHQPLTLYPGSVGGLPVNMDPMKVGLKDYLVVGSLTGFVRMAWMHFAAWKQEDLTYWESYATWAVSSAFVILVYAIGMWT</sequence>
<dbReference type="Proteomes" id="UP000800094">
    <property type="component" value="Unassembled WGS sequence"/>
</dbReference>
<proteinExistence type="predicted"/>
<dbReference type="EMBL" id="ML987195">
    <property type="protein sequence ID" value="KAF2248655.1"/>
    <property type="molecule type" value="Genomic_DNA"/>
</dbReference>
<evidence type="ECO:0000256" key="1">
    <source>
        <dbReference type="SAM" id="Phobius"/>
    </source>
</evidence>
<keyword evidence="1" id="KW-0472">Membrane</keyword>
<keyword evidence="1" id="KW-1133">Transmembrane helix</keyword>
<evidence type="ECO:0000313" key="3">
    <source>
        <dbReference type="Proteomes" id="UP000800094"/>
    </source>
</evidence>
<keyword evidence="1" id="KW-0812">Transmembrane</keyword>
<name>A0A6A6IDK7_9PLEO</name>
<dbReference type="AlphaFoldDB" id="A0A6A6IDK7"/>
<organism evidence="2 3">
    <name type="scientific">Trematosphaeria pertusa</name>
    <dbReference type="NCBI Taxonomy" id="390896"/>
    <lineage>
        <taxon>Eukaryota</taxon>
        <taxon>Fungi</taxon>
        <taxon>Dikarya</taxon>
        <taxon>Ascomycota</taxon>
        <taxon>Pezizomycotina</taxon>
        <taxon>Dothideomycetes</taxon>
        <taxon>Pleosporomycetidae</taxon>
        <taxon>Pleosporales</taxon>
        <taxon>Massarineae</taxon>
        <taxon>Trematosphaeriaceae</taxon>
        <taxon>Trematosphaeria</taxon>
    </lineage>
</organism>
<feature type="transmembrane region" description="Helical" evidence="1">
    <location>
        <begin position="106"/>
        <end position="125"/>
    </location>
</feature>
<dbReference type="RefSeq" id="XP_033683659.1">
    <property type="nucleotide sequence ID" value="XM_033835539.1"/>
</dbReference>
<keyword evidence="3" id="KW-1185">Reference proteome</keyword>
<gene>
    <name evidence="2" type="ORF">BU26DRAFT_604646</name>
</gene>